<evidence type="ECO:0000313" key="5">
    <source>
        <dbReference type="EMBL" id="AWL09547.1"/>
    </source>
</evidence>
<dbReference type="RefSeq" id="WP_109323224.1">
    <property type="nucleotide sequence ID" value="NZ_CP029346.1"/>
</dbReference>
<comment type="cofactor">
    <cofactor evidence="1 4">
        <name>a divalent metal cation</name>
        <dbReference type="ChEBI" id="CHEBI:60240"/>
    </cofactor>
</comment>
<evidence type="ECO:0000256" key="4">
    <source>
        <dbReference type="HAMAP-Rule" id="MF_00528"/>
    </source>
</evidence>
<dbReference type="NCBIfam" id="TIGR00172">
    <property type="entry name" value="maf"/>
    <property type="match status" value="1"/>
</dbReference>
<sequence length="203" mass="22385">MSSSLSLQYPLILASNSPRRKEILTQAGFDFTILPADIDESIDAAWQIEDVPGILAEKKAKVLAESCPNQLILAADTIVVVDGQILNKPADKQEAREMLLQLSGKDHEVFTGISLIGPNVADTQVDRAVVSFRNLLDWEIDWYVKGGSSLDKAGAYGVQDFIGMVGISRLEGSFYTVMGLPIHRVYHMMQPYILEGRQSILSF</sequence>
<name>A0A2S2DXQ5_9BACT</name>
<dbReference type="HAMAP" id="MF_00528">
    <property type="entry name" value="Maf"/>
    <property type="match status" value="1"/>
</dbReference>
<dbReference type="Proteomes" id="UP000245468">
    <property type="component" value="Chromosome"/>
</dbReference>
<proteinExistence type="inferred from homology"/>
<feature type="site" description="Important for substrate specificity" evidence="4">
    <location>
        <position position="19"/>
    </location>
</feature>
<dbReference type="GO" id="GO:0036221">
    <property type="term" value="F:UTP diphosphatase activity"/>
    <property type="evidence" value="ECO:0007669"/>
    <property type="project" value="RHEA"/>
</dbReference>
<dbReference type="KEGG" id="psez:HME7025_01695"/>
<feature type="active site" description="Proton acceptor" evidence="4">
    <location>
        <position position="76"/>
    </location>
</feature>
<evidence type="ECO:0000256" key="2">
    <source>
        <dbReference type="ARBA" id="ARBA00022801"/>
    </source>
</evidence>
<keyword evidence="6" id="KW-1185">Reference proteome</keyword>
<dbReference type="PANTHER" id="PTHR43213:SF5">
    <property type="entry name" value="BIFUNCTIONAL DTTP_UTP PYROPHOSPHATASE_METHYLTRANSFERASE PROTEIN-RELATED"/>
    <property type="match status" value="1"/>
</dbReference>
<dbReference type="PANTHER" id="PTHR43213">
    <property type="entry name" value="BIFUNCTIONAL DTTP/UTP PYROPHOSPHATASE/METHYLTRANSFERASE PROTEIN-RELATED"/>
    <property type="match status" value="1"/>
</dbReference>
<keyword evidence="3 4" id="KW-0546">Nucleotide metabolism</keyword>
<dbReference type="SUPFAM" id="SSF52972">
    <property type="entry name" value="ITPase-like"/>
    <property type="match status" value="1"/>
</dbReference>
<feature type="site" description="Important for substrate specificity" evidence="4">
    <location>
        <position position="77"/>
    </location>
</feature>
<dbReference type="Gene3D" id="3.90.950.10">
    <property type="match status" value="1"/>
</dbReference>
<dbReference type="EMBL" id="CP029346">
    <property type="protein sequence ID" value="AWL09547.1"/>
    <property type="molecule type" value="Genomic_DNA"/>
</dbReference>
<accession>A0A2S2DXQ5</accession>
<reference evidence="6" key="1">
    <citation type="submission" date="2018-05" db="EMBL/GenBank/DDBJ databases">
        <title>Pseudarcicella sp. HME7025 Genome sequencing and assembly.</title>
        <authorList>
            <person name="Kim H."/>
            <person name="Kang H."/>
            <person name="Joh K."/>
        </authorList>
    </citation>
    <scope>NUCLEOTIDE SEQUENCE [LARGE SCALE GENOMIC DNA]</scope>
    <source>
        <strain evidence="6">HME7025</strain>
    </source>
</reference>
<dbReference type="GO" id="GO:0009117">
    <property type="term" value="P:nucleotide metabolic process"/>
    <property type="evidence" value="ECO:0007669"/>
    <property type="project" value="UniProtKB-KW"/>
</dbReference>
<dbReference type="GO" id="GO:0036218">
    <property type="term" value="F:dTTP diphosphatase activity"/>
    <property type="evidence" value="ECO:0007669"/>
    <property type="project" value="RHEA"/>
</dbReference>
<feature type="site" description="Important for substrate specificity" evidence="4">
    <location>
        <position position="159"/>
    </location>
</feature>
<dbReference type="PIRSF" id="PIRSF006305">
    <property type="entry name" value="Maf"/>
    <property type="match status" value="1"/>
</dbReference>
<dbReference type="OrthoDB" id="9807767at2"/>
<keyword evidence="4" id="KW-0963">Cytoplasm</keyword>
<dbReference type="AlphaFoldDB" id="A0A2S2DXQ5"/>
<evidence type="ECO:0000256" key="1">
    <source>
        <dbReference type="ARBA" id="ARBA00001968"/>
    </source>
</evidence>
<evidence type="ECO:0000313" key="6">
    <source>
        <dbReference type="Proteomes" id="UP000245468"/>
    </source>
</evidence>
<comment type="catalytic activity">
    <reaction evidence="4">
        <text>UTP + H2O = UMP + diphosphate + H(+)</text>
        <dbReference type="Rhea" id="RHEA:29395"/>
        <dbReference type="ChEBI" id="CHEBI:15377"/>
        <dbReference type="ChEBI" id="CHEBI:15378"/>
        <dbReference type="ChEBI" id="CHEBI:33019"/>
        <dbReference type="ChEBI" id="CHEBI:46398"/>
        <dbReference type="ChEBI" id="CHEBI:57865"/>
        <dbReference type="EC" id="3.6.1.9"/>
    </reaction>
</comment>
<gene>
    <name evidence="5" type="ORF">HME7025_01695</name>
</gene>
<dbReference type="InterPro" id="IPR029001">
    <property type="entry name" value="ITPase-like_fam"/>
</dbReference>
<dbReference type="CDD" id="cd00555">
    <property type="entry name" value="Maf"/>
    <property type="match status" value="1"/>
</dbReference>
<dbReference type="EC" id="3.6.1.9" evidence="4"/>
<evidence type="ECO:0000256" key="3">
    <source>
        <dbReference type="ARBA" id="ARBA00023080"/>
    </source>
</evidence>
<protein>
    <recommendedName>
        <fullName evidence="4">dTTP/UTP pyrophosphatase</fullName>
        <shortName evidence="4">dTTPase/UTPase</shortName>
        <ecNumber evidence="4">3.6.1.9</ecNumber>
    </recommendedName>
    <alternativeName>
        <fullName evidence="4">Nucleoside triphosphate pyrophosphatase</fullName>
    </alternativeName>
    <alternativeName>
        <fullName evidence="4">Nucleotide pyrophosphatase</fullName>
        <shortName evidence="4">Nucleotide PPase</shortName>
    </alternativeName>
</protein>
<keyword evidence="2 4" id="KW-0378">Hydrolase</keyword>
<dbReference type="Pfam" id="PF02545">
    <property type="entry name" value="Maf"/>
    <property type="match status" value="1"/>
</dbReference>
<comment type="subcellular location">
    <subcellularLocation>
        <location evidence="4">Cytoplasm</location>
    </subcellularLocation>
</comment>
<dbReference type="InterPro" id="IPR003697">
    <property type="entry name" value="Maf-like"/>
</dbReference>
<organism evidence="5 6">
    <name type="scientific">Aquirufa nivalisilvae</name>
    <dbReference type="NCBI Taxonomy" id="2516557"/>
    <lineage>
        <taxon>Bacteria</taxon>
        <taxon>Pseudomonadati</taxon>
        <taxon>Bacteroidota</taxon>
        <taxon>Cytophagia</taxon>
        <taxon>Cytophagales</taxon>
        <taxon>Flectobacillaceae</taxon>
        <taxon>Aquirufa</taxon>
    </lineage>
</organism>
<comment type="function">
    <text evidence="4">Nucleoside triphosphate pyrophosphatase that hydrolyzes dTTP and UTP. May have a dual role in cell division arrest and in preventing the incorporation of modified nucleotides into cellular nucleic acids.</text>
</comment>
<comment type="similarity">
    <text evidence="4">Belongs to the Maf family. YhdE subfamily.</text>
</comment>
<comment type="catalytic activity">
    <reaction evidence="4">
        <text>dTTP + H2O = dTMP + diphosphate + H(+)</text>
        <dbReference type="Rhea" id="RHEA:28534"/>
        <dbReference type="ChEBI" id="CHEBI:15377"/>
        <dbReference type="ChEBI" id="CHEBI:15378"/>
        <dbReference type="ChEBI" id="CHEBI:33019"/>
        <dbReference type="ChEBI" id="CHEBI:37568"/>
        <dbReference type="ChEBI" id="CHEBI:63528"/>
        <dbReference type="EC" id="3.6.1.9"/>
    </reaction>
</comment>
<dbReference type="GO" id="GO:0005737">
    <property type="term" value="C:cytoplasm"/>
    <property type="evidence" value="ECO:0007669"/>
    <property type="project" value="UniProtKB-SubCell"/>
</dbReference>
<comment type="caution">
    <text evidence="4">Lacks conserved residue(s) required for the propagation of feature annotation.</text>
</comment>